<evidence type="ECO:0000256" key="6">
    <source>
        <dbReference type="SAM" id="MobiDB-lite"/>
    </source>
</evidence>
<keyword evidence="4 9" id="KW-0378">Hydrolase</keyword>
<sequence>MSTTVGTMRIRHAFALALCAGLAAGCSSGNGTDTTATSQPSTSESAASSTSTTSQAPPAPGPFGSAVCGPGFLKSLTERQKLAQLLTVGVTGAADALDVVKSEGIGGIFIGSWTDESMLANGEAAQVAEASAVPLMVTIDEEGGRVSRVDQLFGPDPSAREVARTMTTDQAYEMALERGRKLRSVGITVNFAPDVDVSSQPDDSVIGDRSFSDDPEVVTRYADAYARGMRDAGILPVIKHFPGHGSASGDSHTGAVTTPPLDQLQKTDLVPFRNLVDTEVGVMLGHLSVPGLTTDGLPASLSPQAVDLLRKGTGYDAPPFEGVIFTDDLSGMKAITDRFDIADAVEQALKSGVTSALWLTTDDVPRVLDHLEDAVAKGRLPQSQVDESVLTVAREKGAVSC</sequence>
<feature type="domain" description="Glycoside hydrolase family 3 N-terminal" evidence="8">
    <location>
        <begin position="79"/>
        <end position="393"/>
    </location>
</feature>
<dbReference type="GO" id="GO:0004563">
    <property type="term" value="F:beta-N-acetylhexosaminidase activity"/>
    <property type="evidence" value="ECO:0007669"/>
    <property type="project" value="UniProtKB-EC"/>
</dbReference>
<dbReference type="GO" id="GO:0005975">
    <property type="term" value="P:carbohydrate metabolic process"/>
    <property type="evidence" value="ECO:0007669"/>
    <property type="project" value="InterPro"/>
</dbReference>
<dbReference type="InterPro" id="IPR050226">
    <property type="entry name" value="NagZ_Beta-hexosaminidase"/>
</dbReference>
<evidence type="ECO:0000256" key="7">
    <source>
        <dbReference type="SAM" id="SignalP"/>
    </source>
</evidence>
<gene>
    <name evidence="9" type="ordered locus">REQ_41100</name>
</gene>
<name>A0A3S5YC51_RHOH1</name>
<evidence type="ECO:0000256" key="1">
    <source>
        <dbReference type="ARBA" id="ARBA00001231"/>
    </source>
</evidence>
<dbReference type="Pfam" id="PF00933">
    <property type="entry name" value="Glyco_hydro_3"/>
    <property type="match status" value="1"/>
</dbReference>
<feature type="chain" id="PRO_5038336558" description="beta-N-acetylhexosaminidase" evidence="7">
    <location>
        <begin position="32"/>
        <end position="401"/>
    </location>
</feature>
<dbReference type="InterPro" id="IPR017853">
    <property type="entry name" value="GH"/>
</dbReference>
<keyword evidence="5" id="KW-0326">Glycosidase</keyword>
<feature type="compositionally biased region" description="Low complexity" evidence="6">
    <location>
        <begin position="30"/>
        <end position="56"/>
    </location>
</feature>
<dbReference type="AlphaFoldDB" id="A0A3S5YC51"/>
<dbReference type="Gene3D" id="3.20.20.300">
    <property type="entry name" value="Glycoside hydrolase, family 3, N-terminal domain"/>
    <property type="match status" value="1"/>
</dbReference>
<accession>A0A3S5YC51</accession>
<evidence type="ECO:0000259" key="8">
    <source>
        <dbReference type="Pfam" id="PF00933"/>
    </source>
</evidence>
<proteinExistence type="inferred from homology"/>
<evidence type="ECO:0000256" key="3">
    <source>
        <dbReference type="ARBA" id="ARBA00012663"/>
    </source>
</evidence>
<organism evidence="9">
    <name type="scientific">Rhodococcus hoagii (strain 103S)</name>
    <name type="common">Rhodococcus equi</name>
    <dbReference type="NCBI Taxonomy" id="685727"/>
    <lineage>
        <taxon>Bacteria</taxon>
        <taxon>Bacillati</taxon>
        <taxon>Actinomycetota</taxon>
        <taxon>Actinomycetes</taxon>
        <taxon>Mycobacteriales</taxon>
        <taxon>Nocardiaceae</taxon>
        <taxon>Prescottella</taxon>
    </lineage>
</organism>
<keyword evidence="7" id="KW-0732">Signal</keyword>
<dbReference type="PANTHER" id="PTHR30480:SF13">
    <property type="entry name" value="BETA-HEXOSAMINIDASE"/>
    <property type="match status" value="1"/>
</dbReference>
<evidence type="ECO:0000313" key="10">
    <source>
        <dbReference type="Proteomes" id="UP000006892"/>
    </source>
</evidence>
<comment type="catalytic activity">
    <reaction evidence="1">
        <text>Hydrolysis of terminal non-reducing N-acetyl-D-hexosamine residues in N-acetyl-beta-D-hexosaminides.</text>
        <dbReference type="EC" id="3.2.1.52"/>
    </reaction>
</comment>
<dbReference type="InterPro" id="IPR036962">
    <property type="entry name" value="Glyco_hydro_3_N_sf"/>
</dbReference>
<comment type="similarity">
    <text evidence="2">Belongs to the glycosyl hydrolase 3 family.</text>
</comment>
<reference evidence="9" key="1">
    <citation type="journal article" date="2010" name="PLoS Genet.">
        <title>The genome of a pathogenic rhodococcus: cooptive virulence underpinned by key gene acquisitions.</title>
        <authorList>
            <person name="Letek M."/>
            <person name="Gonzalez P."/>
            <person name="Macarthur I."/>
            <person name="Rodriguez H."/>
            <person name="Freeman T.C."/>
            <person name="Valero-Rello A."/>
            <person name="Blanco M."/>
            <person name="Buckley T."/>
            <person name="Cherevach I."/>
            <person name="Fahey R."/>
            <person name="Hapeshi A."/>
            <person name="Holdstock J."/>
            <person name="Leadon D."/>
            <person name="Navas J."/>
            <person name="Ocampo A."/>
            <person name="Quail M.A."/>
            <person name="Sanders M."/>
            <person name="Scortti M.M."/>
            <person name="Prescott J.F."/>
            <person name="Fogarty U."/>
            <person name="Meijer W.G."/>
            <person name="Parkhill J."/>
            <person name="Bentley S.D."/>
            <person name="Vazquez-Boland J.A."/>
        </authorList>
    </citation>
    <scope>NUCLEOTIDE SEQUENCE [LARGE SCALE GENOMIC DNA]</scope>
    <source>
        <strain evidence="9 10">103S</strain>
    </source>
</reference>
<dbReference type="EC" id="3.2.1.52" evidence="3"/>
<evidence type="ECO:0000256" key="4">
    <source>
        <dbReference type="ARBA" id="ARBA00022801"/>
    </source>
</evidence>
<evidence type="ECO:0000256" key="2">
    <source>
        <dbReference type="ARBA" id="ARBA00005336"/>
    </source>
</evidence>
<dbReference type="SUPFAM" id="SSF51445">
    <property type="entry name" value="(Trans)glycosidases"/>
    <property type="match status" value="1"/>
</dbReference>
<dbReference type="PANTHER" id="PTHR30480">
    <property type="entry name" value="BETA-HEXOSAMINIDASE-RELATED"/>
    <property type="match status" value="1"/>
</dbReference>
<dbReference type="Proteomes" id="UP001154400">
    <property type="component" value="Chromosome"/>
</dbReference>
<dbReference type="GO" id="GO:0009254">
    <property type="term" value="P:peptidoglycan turnover"/>
    <property type="evidence" value="ECO:0007669"/>
    <property type="project" value="TreeGrafter"/>
</dbReference>
<protein>
    <recommendedName>
        <fullName evidence="3">beta-N-acetylhexosaminidase</fullName>
        <ecNumber evidence="3">3.2.1.52</ecNumber>
    </recommendedName>
</protein>
<evidence type="ECO:0000313" key="9">
    <source>
        <dbReference type="EMBL" id="CBH50079.1"/>
    </source>
</evidence>
<feature type="region of interest" description="Disordered" evidence="6">
    <location>
        <begin position="30"/>
        <end position="63"/>
    </location>
</feature>
<feature type="signal peptide" evidence="7">
    <location>
        <begin position="1"/>
        <end position="31"/>
    </location>
</feature>
<dbReference type="KEGG" id="req:REQ_41100"/>
<dbReference type="EMBL" id="FN563149">
    <property type="protein sequence ID" value="CBH50079.1"/>
    <property type="molecule type" value="Genomic_DNA"/>
</dbReference>
<dbReference type="InterPro" id="IPR001764">
    <property type="entry name" value="Glyco_hydro_3_N"/>
</dbReference>
<evidence type="ECO:0000256" key="5">
    <source>
        <dbReference type="ARBA" id="ARBA00023295"/>
    </source>
</evidence>